<dbReference type="SUPFAM" id="SSF52151">
    <property type="entry name" value="FabD/lysophospholipase-like"/>
    <property type="match status" value="1"/>
</dbReference>
<evidence type="ECO:0000256" key="2">
    <source>
        <dbReference type="ARBA" id="ARBA00022801"/>
    </source>
</evidence>
<evidence type="ECO:0000313" key="11">
    <source>
        <dbReference type="EMBL" id="KAJ4745202.1"/>
    </source>
</evidence>
<feature type="short sequence motif" description="DGA/G" evidence="7">
    <location>
        <begin position="221"/>
        <end position="223"/>
    </location>
</feature>
<dbReference type="GO" id="GO:0006952">
    <property type="term" value="P:defense response"/>
    <property type="evidence" value="ECO:0007669"/>
    <property type="project" value="UniProtKB-KW"/>
</dbReference>
<dbReference type="PANTHER" id="PTHR32176:SF120">
    <property type="entry name" value="PATATIN"/>
    <property type="match status" value="1"/>
</dbReference>
<evidence type="ECO:0000259" key="10">
    <source>
        <dbReference type="PROSITE" id="PS51635"/>
    </source>
</evidence>
<keyword evidence="13" id="KW-1185">Reference proteome</keyword>
<dbReference type="PANTHER" id="PTHR32176">
    <property type="entry name" value="XYLOSE ISOMERASE"/>
    <property type="match status" value="1"/>
</dbReference>
<evidence type="ECO:0000256" key="5">
    <source>
        <dbReference type="ARBA" id="ARBA00023098"/>
    </source>
</evidence>
<dbReference type="InterPro" id="IPR016035">
    <property type="entry name" value="Acyl_Trfase/lysoPLipase"/>
</dbReference>
<evidence type="ECO:0000256" key="8">
    <source>
        <dbReference type="RuleBase" id="RU361262"/>
    </source>
</evidence>
<dbReference type="Pfam" id="PF01734">
    <property type="entry name" value="Patatin"/>
    <property type="match status" value="1"/>
</dbReference>
<sequence>MGSLETNQLPTNGVSSNVDDSDLSDHPEKIVTVLSIDGGGVRGIIPAKILEFLENELRKIDKEETSLANYFDLIAGTSTGGLMATMLAAPGKDDKPLYSAKQIVEFYKEHSPKIFPIIWCGFWGFVRSLFGPRYDGKYLRNIIREKLEETRISETLTRVVIPTFDIKLLQPTIFSTTEGRSKPVKDALLSDICISTSAAPTFFPAHNFTIKDAPRDFHLVDGGVAANNPTMLAINHVRRKIILDKDPNVKAVDYKKLKVLSLGTGSAAIDANYDAPQVAKWGMFRWFYSNGSSPLMETFNQASSDMVDIHVSALFQELDHQDNYFRIQDDSLSGTTTSLDVSTKENLEALEKIGDGLLEKEVSRVNLEMGIIESVKFKDTNNGHEYTKTNREHLIEFAKELSRIRKARKEAQKRGLACPDSLSKEHARPAVLKSKSC</sequence>
<dbReference type="InterPro" id="IPR002641">
    <property type="entry name" value="PNPLA_dom"/>
</dbReference>
<feature type="short sequence motif" description="GXGXXG" evidence="7">
    <location>
        <begin position="38"/>
        <end position="43"/>
    </location>
</feature>
<evidence type="ECO:0000256" key="3">
    <source>
        <dbReference type="ARBA" id="ARBA00022821"/>
    </source>
</evidence>
<reference evidence="11" key="1">
    <citation type="submission" date="2022-08" db="EMBL/GenBank/DDBJ databases">
        <authorList>
            <person name="Marques A."/>
        </authorList>
    </citation>
    <scope>NUCLEOTIDE SEQUENCE</scope>
    <source>
        <strain evidence="11">RhyPub2mFocal</strain>
        <tissue evidence="11">Leaves</tissue>
    </source>
</reference>
<dbReference type="EC" id="3.1.1.-" evidence="8"/>
<dbReference type="Gene3D" id="3.40.1090.10">
    <property type="entry name" value="Cytosolic phospholipase A2 catalytic domain"/>
    <property type="match status" value="1"/>
</dbReference>
<comment type="domain">
    <text evidence="8">The nitrogen atoms of the two glycine residues in the GGXR motif define the oxyanion hole, and stabilize the oxyanion that forms during the nucleophilic attack by the catalytic serine during substrate cleavage.</text>
</comment>
<feature type="region of interest" description="Disordered" evidence="9">
    <location>
        <begin position="1"/>
        <end position="23"/>
    </location>
</feature>
<organism evidence="11 13">
    <name type="scientific">Rhynchospora pubera</name>
    <dbReference type="NCBI Taxonomy" id="906938"/>
    <lineage>
        <taxon>Eukaryota</taxon>
        <taxon>Viridiplantae</taxon>
        <taxon>Streptophyta</taxon>
        <taxon>Embryophyta</taxon>
        <taxon>Tracheophyta</taxon>
        <taxon>Spermatophyta</taxon>
        <taxon>Magnoliopsida</taxon>
        <taxon>Liliopsida</taxon>
        <taxon>Poales</taxon>
        <taxon>Cyperaceae</taxon>
        <taxon>Cyperoideae</taxon>
        <taxon>Rhynchosporeae</taxon>
        <taxon>Rhynchospora</taxon>
    </lineage>
</organism>
<dbReference type="EMBL" id="JAMFTS010000005">
    <property type="protein sequence ID" value="KAJ4745202.1"/>
    <property type="molecule type" value="Genomic_DNA"/>
</dbReference>
<feature type="active site" description="Nucleophile" evidence="7">
    <location>
        <position position="78"/>
    </location>
</feature>
<proteinExistence type="inferred from homology"/>
<dbReference type="FunFam" id="3.40.1090.10:FF:000005">
    <property type="entry name" value="Patatin"/>
    <property type="match status" value="1"/>
</dbReference>
<evidence type="ECO:0000256" key="1">
    <source>
        <dbReference type="ARBA" id="ARBA00010240"/>
    </source>
</evidence>
<protein>
    <recommendedName>
        <fullName evidence="8">Patatin</fullName>
        <ecNumber evidence="8">3.1.1.-</ecNumber>
    </recommendedName>
</protein>
<keyword evidence="2 7" id="KW-0378">Hydrolase</keyword>
<dbReference type="GO" id="GO:0004620">
    <property type="term" value="F:phospholipase activity"/>
    <property type="evidence" value="ECO:0007669"/>
    <property type="project" value="TreeGrafter"/>
</dbReference>
<keyword evidence="3" id="KW-0611">Plant defense</keyword>
<comment type="similarity">
    <text evidence="1 8">Belongs to the patatin family.</text>
</comment>
<dbReference type="GO" id="GO:0016042">
    <property type="term" value="P:lipid catabolic process"/>
    <property type="evidence" value="ECO:0007669"/>
    <property type="project" value="UniProtKB-UniRule"/>
</dbReference>
<dbReference type="Proteomes" id="UP001140206">
    <property type="component" value="Chromosome 5"/>
</dbReference>
<accession>A0AAV8BSG1</accession>
<evidence type="ECO:0000313" key="12">
    <source>
        <dbReference type="EMBL" id="KAJ4801699.1"/>
    </source>
</evidence>
<dbReference type="Proteomes" id="UP001140206">
    <property type="component" value="Chromosome 2"/>
</dbReference>
<comment type="function">
    <text evidence="6">Possesses non-specific lipolytic acyl hydrolase (LAH) activity. Hydrolyzes phospholipids as well as galactolipids. May play a role in disease resistance.</text>
</comment>
<dbReference type="PROSITE" id="PS51635">
    <property type="entry name" value="PNPLA"/>
    <property type="match status" value="1"/>
</dbReference>
<keyword evidence="5 7" id="KW-0443">Lipid metabolism</keyword>
<feature type="domain" description="PNPLA" evidence="10">
    <location>
        <begin position="34"/>
        <end position="234"/>
    </location>
</feature>
<comment type="function">
    <text evidence="8">Lipolytic acyl hydrolase (LAH).</text>
</comment>
<evidence type="ECO:0000256" key="7">
    <source>
        <dbReference type="PROSITE-ProRule" id="PRU01161"/>
    </source>
</evidence>
<feature type="active site" description="Proton acceptor" evidence="7">
    <location>
        <position position="221"/>
    </location>
</feature>
<feature type="short sequence motif" description="GXSXG" evidence="7">
    <location>
        <begin position="76"/>
        <end position="80"/>
    </location>
</feature>
<dbReference type="EMBL" id="JAMFTS010000002">
    <property type="protein sequence ID" value="KAJ4801699.1"/>
    <property type="molecule type" value="Genomic_DNA"/>
</dbReference>
<dbReference type="AlphaFoldDB" id="A0AAV8BSG1"/>
<gene>
    <name evidence="12" type="ORF">LUZ62_052945</name>
    <name evidence="11" type="ORF">LUZ62_079607</name>
</gene>
<keyword evidence="4 7" id="KW-0442">Lipid degradation</keyword>
<evidence type="ECO:0000256" key="6">
    <source>
        <dbReference type="ARBA" id="ARBA00025642"/>
    </source>
</evidence>
<evidence type="ECO:0000313" key="13">
    <source>
        <dbReference type="Proteomes" id="UP001140206"/>
    </source>
</evidence>
<dbReference type="GO" id="GO:0047372">
    <property type="term" value="F:monoacylglycerol lipase activity"/>
    <property type="evidence" value="ECO:0007669"/>
    <property type="project" value="TreeGrafter"/>
</dbReference>
<evidence type="ECO:0000256" key="9">
    <source>
        <dbReference type="SAM" id="MobiDB-lite"/>
    </source>
</evidence>
<evidence type="ECO:0000256" key="4">
    <source>
        <dbReference type="ARBA" id="ARBA00022963"/>
    </source>
</evidence>
<comment type="caution">
    <text evidence="11">The sequence shown here is derived from an EMBL/GenBank/DDBJ whole genome shotgun (WGS) entry which is preliminary data.</text>
</comment>
<feature type="compositionally biased region" description="Polar residues" evidence="9">
    <location>
        <begin position="1"/>
        <end position="13"/>
    </location>
</feature>
<name>A0AAV8BSG1_9POAL</name>